<name>A0A4Y2WAM7_ARAVE</name>
<evidence type="ECO:0000313" key="1">
    <source>
        <dbReference type="EMBL" id="GBO34209.1"/>
    </source>
</evidence>
<proteinExistence type="predicted"/>
<organism evidence="1 3">
    <name type="scientific">Araneus ventricosus</name>
    <name type="common">Orbweaver spider</name>
    <name type="synonym">Epeira ventricosa</name>
    <dbReference type="NCBI Taxonomy" id="182803"/>
    <lineage>
        <taxon>Eukaryota</taxon>
        <taxon>Metazoa</taxon>
        <taxon>Ecdysozoa</taxon>
        <taxon>Arthropoda</taxon>
        <taxon>Chelicerata</taxon>
        <taxon>Arachnida</taxon>
        <taxon>Araneae</taxon>
        <taxon>Araneomorphae</taxon>
        <taxon>Entelegynae</taxon>
        <taxon>Araneoidea</taxon>
        <taxon>Araneidae</taxon>
        <taxon>Araneus</taxon>
    </lineage>
</organism>
<dbReference type="AlphaFoldDB" id="A0A4Y2WAM7"/>
<sequence>MAVLSTSISFSQNLALKNLKECSLNIWQDRWNLSETERRTFLFVPQVNINRASFNSRTHQCITGHGPLVPVFTGSVYVHTIDAFAVLKVIQTTTQQSTQ</sequence>
<reference evidence="1 3" key="1">
    <citation type="journal article" date="2019" name="Sci. Rep.">
        <title>Orb-weaving spider Araneus ventricosus genome elucidates the spidroin gene catalogue.</title>
        <authorList>
            <person name="Kono N."/>
            <person name="Nakamura H."/>
            <person name="Ohtoshi R."/>
            <person name="Moran D.A.P."/>
            <person name="Shinohara A."/>
            <person name="Yoshida Y."/>
            <person name="Fujiwara M."/>
            <person name="Mori M."/>
            <person name="Tomita M."/>
            <person name="Arakawa K."/>
        </authorList>
    </citation>
    <scope>NUCLEOTIDE SEQUENCE [LARGE SCALE GENOMIC DNA]</scope>
</reference>
<protein>
    <submittedName>
        <fullName evidence="1">Uncharacterized protein</fullName>
    </submittedName>
</protein>
<gene>
    <name evidence="2" type="ORF">AVEN_142208_1</name>
    <name evidence="1" type="ORF">AVEN_6863_1</name>
</gene>
<dbReference type="EMBL" id="BGPR01058021">
    <property type="protein sequence ID" value="GBO34218.1"/>
    <property type="molecule type" value="Genomic_DNA"/>
</dbReference>
<dbReference type="Proteomes" id="UP000499080">
    <property type="component" value="Unassembled WGS sequence"/>
</dbReference>
<evidence type="ECO:0000313" key="3">
    <source>
        <dbReference type="Proteomes" id="UP000499080"/>
    </source>
</evidence>
<dbReference type="EMBL" id="BGPR01058016">
    <property type="protein sequence ID" value="GBO34209.1"/>
    <property type="molecule type" value="Genomic_DNA"/>
</dbReference>
<comment type="caution">
    <text evidence="1">The sequence shown here is derived from an EMBL/GenBank/DDBJ whole genome shotgun (WGS) entry which is preliminary data.</text>
</comment>
<keyword evidence="3" id="KW-1185">Reference proteome</keyword>
<accession>A0A4Y2WAM7</accession>
<evidence type="ECO:0000313" key="2">
    <source>
        <dbReference type="EMBL" id="GBO34218.1"/>
    </source>
</evidence>
<dbReference type="OrthoDB" id="8058917at2759"/>